<evidence type="ECO:0000256" key="1">
    <source>
        <dbReference type="SAM" id="MobiDB-lite"/>
    </source>
</evidence>
<proteinExistence type="predicted"/>
<dbReference type="Proteomes" id="UP000494108">
    <property type="component" value="Unassembled WGS sequence"/>
</dbReference>
<dbReference type="RefSeq" id="WP_175172404.1">
    <property type="nucleotide sequence ID" value="NZ_CADIJX010000001.1"/>
</dbReference>
<evidence type="ECO:0000313" key="2">
    <source>
        <dbReference type="EMBL" id="CAB3624554.1"/>
    </source>
</evidence>
<keyword evidence="3" id="KW-1185">Reference proteome</keyword>
<dbReference type="AlphaFoldDB" id="A0A6S6Z180"/>
<accession>A0A6S6Z180</accession>
<dbReference type="EMBL" id="CADIJX010000001">
    <property type="protein sequence ID" value="CAB3624554.1"/>
    <property type="molecule type" value="Genomic_DNA"/>
</dbReference>
<organism evidence="2 3">
    <name type="scientific">Achromobacter pestifer</name>
    <dbReference type="NCBI Taxonomy" id="1353889"/>
    <lineage>
        <taxon>Bacteria</taxon>
        <taxon>Pseudomonadati</taxon>
        <taxon>Pseudomonadota</taxon>
        <taxon>Betaproteobacteria</taxon>
        <taxon>Burkholderiales</taxon>
        <taxon>Alcaligenaceae</taxon>
        <taxon>Achromobacter</taxon>
    </lineage>
</organism>
<evidence type="ECO:0000313" key="3">
    <source>
        <dbReference type="Proteomes" id="UP000494108"/>
    </source>
</evidence>
<gene>
    <name evidence="2" type="ORF">LMG3431_00033</name>
</gene>
<name>A0A6S6Z180_9BURK</name>
<feature type="region of interest" description="Disordered" evidence="1">
    <location>
        <begin position="1"/>
        <end position="23"/>
    </location>
</feature>
<feature type="compositionally biased region" description="Polar residues" evidence="1">
    <location>
        <begin position="1"/>
        <end position="13"/>
    </location>
</feature>
<reference evidence="2 3" key="1">
    <citation type="submission" date="2020-04" db="EMBL/GenBank/DDBJ databases">
        <authorList>
            <person name="De Canck E."/>
        </authorList>
    </citation>
    <scope>NUCLEOTIDE SEQUENCE [LARGE SCALE GENOMIC DNA]</scope>
    <source>
        <strain evidence="2 3">LMG 3431</strain>
    </source>
</reference>
<protein>
    <submittedName>
        <fullName evidence="2">Uncharacterized protein</fullName>
    </submittedName>
</protein>
<sequence length="68" mass="7518">MSTHLLQPTNPTAASAPRESVSKDSNVLPIEFRLALQSAARVRNPHERAKAIAKATARAKRAHPEFFR</sequence>